<dbReference type="GO" id="GO:0005737">
    <property type="term" value="C:cytoplasm"/>
    <property type="evidence" value="ECO:0007669"/>
    <property type="project" value="TreeGrafter"/>
</dbReference>
<dbReference type="Gene3D" id="3.30.70.3290">
    <property type="match status" value="1"/>
</dbReference>
<dbReference type="Proteomes" id="UP000516428">
    <property type="component" value="Plasmid unnamed1"/>
</dbReference>
<dbReference type="SUPFAM" id="SSF52151">
    <property type="entry name" value="FabD/lysophospholipase-like"/>
    <property type="match status" value="1"/>
</dbReference>
<geneLocation type="plasmid" evidence="4 5">
    <name>unnamed1</name>
</geneLocation>
<dbReference type="PANTHER" id="PTHR43775">
    <property type="entry name" value="FATTY ACID SYNTHASE"/>
    <property type="match status" value="1"/>
</dbReference>
<evidence type="ECO:0000313" key="5">
    <source>
        <dbReference type="Proteomes" id="UP000516428"/>
    </source>
</evidence>
<keyword evidence="4" id="KW-0808">Transferase</keyword>
<keyword evidence="4" id="KW-0012">Acyltransferase</keyword>
<dbReference type="SUPFAM" id="SSF55048">
    <property type="entry name" value="Probable ACP-binding domain of malonyl-CoA ACP transacylase"/>
    <property type="match status" value="1"/>
</dbReference>
<keyword evidence="2" id="KW-0597">Phosphoprotein</keyword>
<dbReference type="GO" id="GO:0004312">
    <property type="term" value="F:fatty acid synthase activity"/>
    <property type="evidence" value="ECO:0007669"/>
    <property type="project" value="TreeGrafter"/>
</dbReference>
<name>A0A7H1BKA1_9ACTN</name>
<dbReference type="GO" id="GO:0006633">
    <property type="term" value="P:fatty acid biosynthetic process"/>
    <property type="evidence" value="ECO:0007669"/>
    <property type="project" value="TreeGrafter"/>
</dbReference>
<dbReference type="KEGG" id="sxn:IAG42_35925"/>
<evidence type="ECO:0000256" key="2">
    <source>
        <dbReference type="ARBA" id="ARBA00022553"/>
    </source>
</evidence>
<dbReference type="GO" id="GO:0005886">
    <property type="term" value="C:plasma membrane"/>
    <property type="evidence" value="ECO:0007669"/>
    <property type="project" value="TreeGrafter"/>
</dbReference>
<accession>A0A7H1BKA1</accession>
<dbReference type="Pfam" id="PF00698">
    <property type="entry name" value="Acyl_transf_1"/>
    <property type="match status" value="1"/>
</dbReference>
<dbReference type="Gene3D" id="3.40.366.10">
    <property type="entry name" value="Malonyl-Coenzyme A Acyl Carrier Protein, domain 2"/>
    <property type="match status" value="1"/>
</dbReference>
<dbReference type="InterPro" id="IPR001227">
    <property type="entry name" value="Ac_transferase_dom_sf"/>
</dbReference>
<dbReference type="RefSeq" id="WP_188341811.1">
    <property type="nucleotide sequence ID" value="NZ_CP061282.1"/>
</dbReference>
<evidence type="ECO:0000313" key="4">
    <source>
        <dbReference type="EMBL" id="QNS09156.1"/>
    </source>
</evidence>
<keyword evidence="1" id="KW-0596">Phosphopantetheine</keyword>
<dbReference type="AlphaFoldDB" id="A0A7H1BKA1"/>
<dbReference type="EMBL" id="CP061282">
    <property type="protein sequence ID" value="QNS09156.1"/>
    <property type="molecule type" value="Genomic_DNA"/>
</dbReference>
<dbReference type="PANTHER" id="PTHR43775:SF37">
    <property type="entry name" value="SI:DKEY-61P9.11"/>
    <property type="match status" value="1"/>
</dbReference>
<evidence type="ECO:0000256" key="1">
    <source>
        <dbReference type="ARBA" id="ARBA00022450"/>
    </source>
</evidence>
<dbReference type="InterPro" id="IPR016036">
    <property type="entry name" value="Malonyl_transacylase_ACP-bd"/>
</dbReference>
<dbReference type="Gene3D" id="3.30.70.250">
    <property type="entry name" value="Malonyl-CoA ACP transacylase, ACP-binding"/>
    <property type="match status" value="1"/>
</dbReference>
<organism evidence="4 5">
    <name type="scientific">Streptomyces xanthii</name>
    <dbReference type="NCBI Taxonomy" id="2768069"/>
    <lineage>
        <taxon>Bacteria</taxon>
        <taxon>Bacillati</taxon>
        <taxon>Actinomycetota</taxon>
        <taxon>Actinomycetes</taxon>
        <taxon>Kitasatosporales</taxon>
        <taxon>Streptomycetaceae</taxon>
        <taxon>Streptomyces</taxon>
    </lineage>
</organism>
<dbReference type="InterPro" id="IPR016035">
    <property type="entry name" value="Acyl_Trfase/lysoPLipase"/>
</dbReference>
<dbReference type="GO" id="GO:0071770">
    <property type="term" value="P:DIM/DIP cell wall layer assembly"/>
    <property type="evidence" value="ECO:0007669"/>
    <property type="project" value="TreeGrafter"/>
</dbReference>
<dbReference type="InterPro" id="IPR050091">
    <property type="entry name" value="PKS_NRPS_Biosynth_Enz"/>
</dbReference>
<keyword evidence="4" id="KW-0614">Plasmid</keyword>
<gene>
    <name evidence="4" type="ORF">IAG42_35925</name>
</gene>
<keyword evidence="5" id="KW-1185">Reference proteome</keyword>
<proteinExistence type="predicted"/>
<protein>
    <submittedName>
        <fullName evidence="4">Acyltransferase domain-containing protein</fullName>
    </submittedName>
</protein>
<dbReference type="InterPro" id="IPR014043">
    <property type="entry name" value="Acyl_transferase_dom"/>
</dbReference>
<dbReference type="SMART" id="SM00827">
    <property type="entry name" value="PKS_AT"/>
    <property type="match status" value="1"/>
</dbReference>
<reference evidence="4 5" key="1">
    <citation type="submission" date="2020-09" db="EMBL/GenBank/DDBJ databases">
        <title>A novel species.</title>
        <authorList>
            <person name="Gao J."/>
        </authorList>
    </citation>
    <scope>NUCLEOTIDE SEQUENCE [LARGE SCALE GENOMIC DNA]</scope>
    <source>
        <strain evidence="4 5">CRXT-Y-14</strain>
        <plasmid evidence="4 5">unnamed1</plasmid>
    </source>
</reference>
<sequence>MKPSPQAPADAVLLFPGQGAQYARMAAGLYGHDEVFTDAVDEALVLFGNADELRSDWLAQHPAVPVDDVRRAQPLLFALGHALGRTVLSWGVRPVALLGHSVGELVAATLAGVFSLPEAVAIMRDRVDRIAPTPAGGLLTVAGTPEDVRPHLARHPEIAVGALNAPRQTVLAGHTAPLRAISAELREAGITILPVAAHHPFHSPVLAPHFADLTLYRNVTAHPPAIPLWSAFTGGPLDARSVRDPALWASHPVAPVLFWPTLDRLLATGPHLLIEAGPGQGLTTLARRHPDVKRGHSEAVALLPVRSRTPEGDREQLSAAHELIDTRTREEVPTCV</sequence>
<feature type="domain" description="Malonyl-CoA:ACP transacylase (MAT)" evidence="3">
    <location>
        <begin position="14"/>
        <end position="305"/>
    </location>
</feature>
<evidence type="ECO:0000259" key="3">
    <source>
        <dbReference type="SMART" id="SM00827"/>
    </source>
</evidence>